<dbReference type="EMBL" id="JBGFSN010000006">
    <property type="protein sequence ID" value="MFH8135736.1"/>
    <property type="molecule type" value="Genomic_DNA"/>
</dbReference>
<feature type="domain" description="VOC" evidence="1">
    <location>
        <begin position="41"/>
        <end position="154"/>
    </location>
</feature>
<evidence type="ECO:0000259" key="1">
    <source>
        <dbReference type="PROSITE" id="PS51819"/>
    </source>
</evidence>
<protein>
    <submittedName>
        <fullName evidence="2">VOC family protein</fullName>
    </submittedName>
</protein>
<reference evidence="2 3" key="1">
    <citation type="submission" date="2024-08" db="EMBL/GenBank/DDBJ databases">
        <title>Pantoea ronii - a newly identified human opportunistic pathogen.</title>
        <authorList>
            <person name="Keidar-Friedman D."/>
            <person name="Sorek N."/>
            <person name="Leshin-Carmel D."/>
            <person name="Tsur A."/>
            <person name="Amsalem M."/>
            <person name="Tolkach D."/>
            <person name="Brosh-Nissimov T."/>
        </authorList>
    </citation>
    <scope>NUCLEOTIDE SEQUENCE [LARGE SCALE GENOMIC DNA]</scope>
    <source>
        <strain evidence="2 3">AA23256</strain>
    </source>
</reference>
<dbReference type="Proteomes" id="UP001611251">
    <property type="component" value="Unassembled WGS sequence"/>
</dbReference>
<accession>A0ABW7PZJ6</accession>
<keyword evidence="3" id="KW-1185">Reference proteome</keyword>
<dbReference type="SUPFAM" id="SSF54593">
    <property type="entry name" value="Glyoxalase/Bleomycin resistance protein/Dihydroxybiphenyl dioxygenase"/>
    <property type="match status" value="1"/>
</dbReference>
<dbReference type="Gene3D" id="3.10.180.10">
    <property type="entry name" value="2,3-Dihydroxybiphenyl 1,2-Dioxygenase, domain 1"/>
    <property type="match status" value="2"/>
</dbReference>
<dbReference type="PROSITE" id="PS51819">
    <property type="entry name" value="VOC"/>
    <property type="match status" value="2"/>
</dbReference>
<sequence length="354" mass="40698">MGERQITYSLLKLKTKRRYAYTNREVFMTNQITEPCYDIAHLAHVEIYTDKFEESLNFFVNVYGLTVSAQDENHAWLRAWDDYEFHTLKLTRHHTTGVGHIAYRASSEAALMRRVAAIEATHYEVIGWVNDDQGHGRAFRFSDPFGHIFEIYYDTIRYQAEAGERPSLKNLAQRYHGRGASPRRLDHLNLLAEDVGEFKNFMEICLGSRVTEMIQLDNGRIGGCWFTINNKTYDLACTEEHGGGRGRLHHLTYATDSREDILRAADIFLENGVHIETGPHKHAIQGTFFLYVWEPAGNRVELANSGARLILAPDWQPVVWTETERKKGQAWGLKTIETFHTHGTPPMPKDAKKD</sequence>
<dbReference type="RefSeq" id="WP_397216812.1">
    <property type="nucleotide sequence ID" value="NZ_JBGFSN010000006.1"/>
</dbReference>
<evidence type="ECO:0000313" key="2">
    <source>
        <dbReference type="EMBL" id="MFH8135736.1"/>
    </source>
</evidence>
<dbReference type="InterPro" id="IPR037523">
    <property type="entry name" value="VOC_core"/>
</dbReference>
<feature type="domain" description="VOC" evidence="1">
    <location>
        <begin position="184"/>
        <end position="305"/>
    </location>
</feature>
<dbReference type="InterPro" id="IPR029068">
    <property type="entry name" value="Glyas_Bleomycin-R_OHBP_Dase"/>
</dbReference>
<name>A0ABW7PZJ6_9GAMM</name>
<evidence type="ECO:0000313" key="3">
    <source>
        <dbReference type="Proteomes" id="UP001611251"/>
    </source>
</evidence>
<dbReference type="InterPro" id="IPR004360">
    <property type="entry name" value="Glyas_Fos-R_dOase_dom"/>
</dbReference>
<gene>
    <name evidence="2" type="ORF">ABU178_16390</name>
</gene>
<proteinExistence type="predicted"/>
<organism evidence="2 3">
    <name type="scientific">Pantoea osteomyelitidis</name>
    <dbReference type="NCBI Taxonomy" id="3230026"/>
    <lineage>
        <taxon>Bacteria</taxon>
        <taxon>Pseudomonadati</taxon>
        <taxon>Pseudomonadota</taxon>
        <taxon>Gammaproteobacteria</taxon>
        <taxon>Enterobacterales</taxon>
        <taxon>Erwiniaceae</taxon>
        <taxon>Pantoea</taxon>
    </lineage>
</organism>
<dbReference type="PANTHER" id="PTHR21366">
    <property type="entry name" value="GLYOXALASE FAMILY PROTEIN"/>
    <property type="match status" value="1"/>
</dbReference>
<comment type="caution">
    <text evidence="2">The sequence shown here is derived from an EMBL/GenBank/DDBJ whole genome shotgun (WGS) entry which is preliminary data.</text>
</comment>
<dbReference type="Pfam" id="PF00903">
    <property type="entry name" value="Glyoxalase"/>
    <property type="match status" value="2"/>
</dbReference>
<dbReference type="InterPro" id="IPR050383">
    <property type="entry name" value="GlyoxalaseI/FosfomycinResist"/>
</dbReference>